<gene>
    <name evidence="1" type="ORF">GGR89_002298</name>
</gene>
<comment type="caution">
    <text evidence="1">The sequence shown here is derived from an EMBL/GenBank/DDBJ whole genome shotgun (WGS) entry which is preliminary data.</text>
</comment>
<reference evidence="1 2" key="1">
    <citation type="submission" date="2020-03" db="EMBL/GenBank/DDBJ databases">
        <title>Genomic Encyclopedia of Type Strains, Phase IV (KMG-IV): sequencing the most valuable type-strain genomes for metagenomic binning, comparative biology and taxonomic classification.</title>
        <authorList>
            <person name="Goeker M."/>
        </authorList>
    </citation>
    <scope>NUCLEOTIDE SEQUENCE [LARGE SCALE GENOMIC DNA]</scope>
    <source>
        <strain evidence="1 2">DSM 7225</strain>
    </source>
</reference>
<name>A0A7X5Y1Z1_9SPHN</name>
<proteinExistence type="predicted"/>
<dbReference type="Proteomes" id="UP000531251">
    <property type="component" value="Unassembled WGS sequence"/>
</dbReference>
<sequence>MLLSLLLLVAQQNAVSTLVADYRARTQAEIPCRTPADQSEIVVCSRREADRYRVSFVTSNLGKDSDAARLNRLIGDPVQQGITPCGEGAFAVKCGKVGLSATMGLDGTVKMQQRELAP</sequence>
<evidence type="ECO:0000313" key="2">
    <source>
        <dbReference type="Proteomes" id="UP000531251"/>
    </source>
</evidence>
<dbReference type="RefSeq" id="WP_125976904.1">
    <property type="nucleotide sequence ID" value="NZ_BAAADY010000001.1"/>
</dbReference>
<accession>A0A7X5Y1Z1</accession>
<dbReference type="AlphaFoldDB" id="A0A7X5Y1Z1"/>
<organism evidence="1 2">
    <name type="scientific">Sphingomonas trueperi</name>
    <dbReference type="NCBI Taxonomy" id="53317"/>
    <lineage>
        <taxon>Bacteria</taxon>
        <taxon>Pseudomonadati</taxon>
        <taxon>Pseudomonadota</taxon>
        <taxon>Alphaproteobacteria</taxon>
        <taxon>Sphingomonadales</taxon>
        <taxon>Sphingomonadaceae</taxon>
        <taxon>Sphingomonas</taxon>
    </lineage>
</organism>
<dbReference type="EMBL" id="JAATJB010000006">
    <property type="protein sequence ID" value="NJB97971.1"/>
    <property type="molecule type" value="Genomic_DNA"/>
</dbReference>
<evidence type="ECO:0000313" key="1">
    <source>
        <dbReference type="EMBL" id="NJB97971.1"/>
    </source>
</evidence>
<protein>
    <submittedName>
        <fullName evidence="1">Uncharacterized protein</fullName>
    </submittedName>
</protein>
<keyword evidence="2" id="KW-1185">Reference proteome</keyword>